<feature type="domain" description="Sialidase" evidence="5">
    <location>
        <begin position="223"/>
        <end position="504"/>
    </location>
</feature>
<evidence type="ECO:0000256" key="4">
    <source>
        <dbReference type="SAM" id="SignalP"/>
    </source>
</evidence>
<reference evidence="6" key="1">
    <citation type="submission" date="2020-08" db="EMBL/GenBank/DDBJ databases">
        <title>Genome public.</title>
        <authorList>
            <person name="Liu C."/>
            <person name="Sun Q."/>
        </authorList>
    </citation>
    <scope>NUCLEOTIDE SEQUENCE</scope>
    <source>
        <strain evidence="6">N12</strain>
    </source>
</reference>
<dbReference type="GO" id="GO:0004308">
    <property type="term" value="F:exo-alpha-sialidase activity"/>
    <property type="evidence" value="ECO:0007669"/>
    <property type="project" value="UniProtKB-EC"/>
</dbReference>
<evidence type="ECO:0000256" key="1">
    <source>
        <dbReference type="ARBA" id="ARBA00000427"/>
    </source>
</evidence>
<proteinExistence type="inferred from homology"/>
<dbReference type="AlphaFoldDB" id="A0A926F5M7"/>
<comment type="similarity">
    <text evidence="2">Belongs to the glycosyl hydrolase 33 family.</text>
</comment>
<gene>
    <name evidence="6" type="ORF">H8744_11410</name>
</gene>
<evidence type="ECO:0000313" key="6">
    <source>
        <dbReference type="EMBL" id="MBC8593841.1"/>
    </source>
</evidence>
<dbReference type="Gene3D" id="2.120.10.10">
    <property type="match status" value="1"/>
</dbReference>
<dbReference type="Pfam" id="PF13088">
    <property type="entry name" value="BNR_2"/>
    <property type="match status" value="1"/>
</dbReference>
<dbReference type="EMBL" id="JACRTF010000001">
    <property type="protein sequence ID" value="MBC8593841.1"/>
    <property type="molecule type" value="Genomic_DNA"/>
</dbReference>
<feature type="chain" id="PRO_5038887176" description="exo-alpha-sialidase" evidence="4">
    <location>
        <begin position="24"/>
        <end position="544"/>
    </location>
</feature>
<dbReference type="InterPro" id="IPR011040">
    <property type="entry name" value="Sialidase"/>
</dbReference>
<comment type="catalytic activity">
    <reaction evidence="1">
        <text>Hydrolysis of alpha-(2-&gt;3)-, alpha-(2-&gt;6)-, alpha-(2-&gt;8)- glycosidic linkages of terminal sialic acid residues in oligosaccharides, glycoproteins, glycolipids, colominic acid and synthetic substrates.</text>
        <dbReference type="EC" id="3.2.1.18"/>
    </reaction>
</comment>
<keyword evidence="4" id="KW-0732">Signal</keyword>
<dbReference type="PANTHER" id="PTHR10628:SF30">
    <property type="entry name" value="EXO-ALPHA-SIALIDASE"/>
    <property type="match status" value="1"/>
</dbReference>
<keyword evidence="7" id="KW-1185">Reference proteome</keyword>
<accession>A0A926F5M7</accession>
<evidence type="ECO:0000259" key="5">
    <source>
        <dbReference type="Pfam" id="PF13088"/>
    </source>
</evidence>
<evidence type="ECO:0000313" key="7">
    <source>
        <dbReference type="Proteomes" id="UP000651085"/>
    </source>
</evidence>
<dbReference type="InterPro" id="IPR036278">
    <property type="entry name" value="Sialidase_sf"/>
</dbReference>
<protein>
    <recommendedName>
        <fullName evidence="3">exo-alpha-sialidase</fullName>
        <ecNumber evidence="3">3.2.1.18</ecNumber>
    </recommendedName>
</protein>
<organism evidence="6 7">
    <name type="scientific">Jilunia laotingensis</name>
    <dbReference type="NCBI Taxonomy" id="2763675"/>
    <lineage>
        <taxon>Bacteria</taxon>
        <taxon>Pseudomonadati</taxon>
        <taxon>Bacteroidota</taxon>
        <taxon>Bacteroidia</taxon>
        <taxon>Bacteroidales</taxon>
        <taxon>Bacteroidaceae</taxon>
        <taxon>Jilunia</taxon>
    </lineage>
</organism>
<dbReference type="GO" id="GO:0006689">
    <property type="term" value="P:ganglioside catabolic process"/>
    <property type="evidence" value="ECO:0007669"/>
    <property type="project" value="TreeGrafter"/>
</dbReference>
<feature type="signal peptide" evidence="4">
    <location>
        <begin position="1"/>
        <end position="23"/>
    </location>
</feature>
<dbReference type="RefSeq" id="WP_262434952.1">
    <property type="nucleotide sequence ID" value="NZ_JACRTF010000001.1"/>
</dbReference>
<evidence type="ECO:0000256" key="2">
    <source>
        <dbReference type="ARBA" id="ARBA00009348"/>
    </source>
</evidence>
<dbReference type="GO" id="GO:0005737">
    <property type="term" value="C:cytoplasm"/>
    <property type="evidence" value="ECO:0007669"/>
    <property type="project" value="TreeGrafter"/>
</dbReference>
<dbReference type="GO" id="GO:0016020">
    <property type="term" value="C:membrane"/>
    <property type="evidence" value="ECO:0007669"/>
    <property type="project" value="TreeGrafter"/>
</dbReference>
<dbReference type="InterPro" id="IPR026856">
    <property type="entry name" value="Sialidase_fam"/>
</dbReference>
<comment type="caution">
    <text evidence="6">The sequence shown here is derived from an EMBL/GenBank/DDBJ whole genome shotgun (WGS) entry which is preliminary data.</text>
</comment>
<evidence type="ECO:0000256" key="3">
    <source>
        <dbReference type="ARBA" id="ARBA00012733"/>
    </source>
</evidence>
<name>A0A926F5M7_9BACT</name>
<dbReference type="CDD" id="cd15482">
    <property type="entry name" value="Sialidase_non-viral"/>
    <property type="match status" value="1"/>
</dbReference>
<dbReference type="Proteomes" id="UP000651085">
    <property type="component" value="Unassembled WGS sequence"/>
</dbReference>
<dbReference type="EC" id="3.2.1.18" evidence="3"/>
<sequence length="544" mass="60192">MKINLYRGTWFLFFTFHLLAVSAQTLTQEMVDVRLSQVKNKTGRGNRNEPILKLTVTTDGKSPVTYTNIRLNMKGTTSIEDITGIKIYTTGDVDIFDPAQANTYLKLGECKPMNGDFDCRLNGEQSMTTQYLWITYDISEYAMEGHLADAEVLSLSTTGGIFDLSETTVEGAREILLSCKRIYAPGEKGSKSYRIPAIITAKDGSLVIATDRRKDNSTDLPEDIDVIVNRSTDGGKTWSDAITIARGTGRYQGYGDAALARTQEEGGLICIFVGGTGFFESTSEVSNRTYICKSSDNGQTWTEPKDITDQLFGKGCSDSVRYDWHGSFCASGAGLLGCDGTVYFVFAVRETAARGIADISNYVYYSRDNGETWHVSSCVKQDNGNEAKIVELNDGTLLVSIRNQHKGPRYYATSKDKGQSWSGIEEWPEMVEPGCDGDIIYYTSIKEGYDKNRMLHSVPAHPSKRENVSVYLSYDEGKTWPVVKSICPVGSAYSSLCILEDGTIGAYVEVEDGLGYYSMYFVNFSLDWLTDGADHFIANSAREE</sequence>
<dbReference type="SUPFAM" id="SSF50939">
    <property type="entry name" value="Sialidases"/>
    <property type="match status" value="1"/>
</dbReference>
<dbReference type="PANTHER" id="PTHR10628">
    <property type="entry name" value="SIALIDASE"/>
    <property type="match status" value="1"/>
</dbReference>
<dbReference type="GO" id="GO:0009313">
    <property type="term" value="P:oligosaccharide catabolic process"/>
    <property type="evidence" value="ECO:0007669"/>
    <property type="project" value="TreeGrafter"/>
</dbReference>